<dbReference type="EMBL" id="JAAORB010000014">
    <property type="protein sequence ID" value="NHQ74633.1"/>
    <property type="molecule type" value="Genomic_DNA"/>
</dbReference>
<evidence type="ECO:0000313" key="2">
    <source>
        <dbReference type="EMBL" id="NHQ74633.1"/>
    </source>
</evidence>
<name>A0A967BD79_9RHOB</name>
<dbReference type="RefSeq" id="WP_167196214.1">
    <property type="nucleotide sequence ID" value="NZ_JAAORB010000014.1"/>
</dbReference>
<evidence type="ECO:0000313" key="3">
    <source>
        <dbReference type="Proteomes" id="UP000639775"/>
    </source>
</evidence>
<comment type="caution">
    <text evidence="2">The sequence shown here is derived from an EMBL/GenBank/DDBJ whole genome shotgun (WGS) entry which is preliminary data.</text>
</comment>
<feature type="domain" description="4Fe-4S ferredoxin-type" evidence="1">
    <location>
        <begin position="136"/>
        <end position="167"/>
    </location>
</feature>
<evidence type="ECO:0000259" key="1">
    <source>
        <dbReference type="PROSITE" id="PS51379"/>
    </source>
</evidence>
<dbReference type="AlphaFoldDB" id="A0A967BD79"/>
<gene>
    <name evidence="2" type="ORF">HAT86_09170</name>
</gene>
<proteinExistence type="predicted"/>
<keyword evidence="3" id="KW-1185">Reference proteome</keyword>
<dbReference type="PROSITE" id="PS51379">
    <property type="entry name" value="4FE4S_FER_2"/>
    <property type="match status" value="1"/>
</dbReference>
<dbReference type="Proteomes" id="UP000639775">
    <property type="component" value="Unassembled WGS sequence"/>
</dbReference>
<accession>A0A967BD79</accession>
<sequence length="215" mass="23017">MTTVSLPQITQAAHAAGLDIFGGVTQANSLPEGIETLILLGPHEPGFWPRFTATPEYQDSQPDPLDRWSTRVINGLAQDLGAQAYYPFGGPPWQPFLQWALDSGRAHVSPVGLMVHDAAGLMVSYRGALGFAHNVEVPPPPPNPCDSCTSRPCLSACPVNALSPQGYDVAACKVDLDRVGNDCVSRGCAVRRACPVSQTHGRLEAQSAFHMRAFK</sequence>
<organism evidence="2 3">
    <name type="scientific">Roseovarius gahaiensis</name>
    <dbReference type="NCBI Taxonomy" id="2716691"/>
    <lineage>
        <taxon>Bacteria</taxon>
        <taxon>Pseudomonadati</taxon>
        <taxon>Pseudomonadota</taxon>
        <taxon>Alphaproteobacteria</taxon>
        <taxon>Rhodobacterales</taxon>
        <taxon>Roseobacteraceae</taxon>
        <taxon>Roseovarius</taxon>
    </lineage>
</organism>
<dbReference type="InterPro" id="IPR017896">
    <property type="entry name" value="4Fe4S_Fe-S-bd"/>
</dbReference>
<protein>
    <submittedName>
        <fullName evidence="2">Ferredoxin</fullName>
    </submittedName>
</protein>
<reference evidence="2" key="1">
    <citation type="submission" date="2020-03" db="EMBL/GenBank/DDBJ databases">
        <title>Roseovarius gahaiensis sp. nov., isolated from Gahai Saline Lake, China.</title>
        <authorList>
            <person name="Sun X."/>
        </authorList>
    </citation>
    <scope>NUCLEOTIDE SEQUENCE</scope>
    <source>
        <strain evidence="2">GH877</strain>
    </source>
</reference>